<dbReference type="SUPFAM" id="SSF51126">
    <property type="entry name" value="Pectin lyase-like"/>
    <property type="match status" value="1"/>
</dbReference>
<reference evidence="1 2" key="1">
    <citation type="submission" date="2016-06" db="EMBL/GenBank/DDBJ databases">
        <title>Draft genome of Moraxella atlantae CCUG 66109.</title>
        <authorList>
            <person name="Salva-Serra F."/>
            <person name="Engstrom-Jakobsson H."/>
            <person name="Thorell K."/>
            <person name="Gonzales-Siles L."/>
            <person name="Karlsson R."/>
            <person name="Boulund F."/>
            <person name="Engstrand L."/>
            <person name="Kristiansson E."/>
            <person name="Moore E."/>
        </authorList>
    </citation>
    <scope>NUCLEOTIDE SEQUENCE [LARGE SCALE GENOMIC DNA]</scope>
    <source>
        <strain evidence="1 2">CCUG 66109</strain>
    </source>
</reference>
<accession>A0A1B8Q8N3</accession>
<organism evidence="1 2">
    <name type="scientific">Faucicola atlantae</name>
    <dbReference type="NCBI Taxonomy" id="34059"/>
    <lineage>
        <taxon>Bacteria</taxon>
        <taxon>Pseudomonadati</taxon>
        <taxon>Pseudomonadota</taxon>
        <taxon>Gammaproteobacteria</taxon>
        <taxon>Moraxellales</taxon>
        <taxon>Moraxellaceae</taxon>
        <taxon>Faucicola</taxon>
    </lineage>
</organism>
<protein>
    <recommendedName>
        <fullName evidence="3">Right handed beta helix domain-containing protein</fullName>
    </recommendedName>
</protein>
<sequence length="399" mass="43727">MTFMTRFDQSGFQILAVPSRFATITDALNYCKRQITDYGDERFFQIKIADGVYYFDQIEIDFFSDKVEIIGNVAHPENVQLHFSSLDNRCGFLLQRGNGIFKIDGVTINGHGGFLGYGQWADESYGAGIMCAYNSQLLVGTGVRVNHFYYGIAARYGASVRCEPGVIVQFAGDVGFFAYAGSMDAQHCEAYHCAHVVEDLGFGFCAESGGFINADCSNAAHNHMAGFYALTNGSLWCHDSSANDNRHGYLALHNGVLSANSINRRTNAYQNFGYGFFADNGGRILANRCMANENTVGGFFARHYASIDITKATANHNAGHGYVAINATLLGNAAQARFNQGSGFVIGQAGFLDGEYLMAYGNHAYGFELNHAQAYIPNARGWKNGLGRMLKNYSWVAIR</sequence>
<dbReference type="Proteomes" id="UP000092508">
    <property type="component" value="Unassembled WGS sequence"/>
</dbReference>
<evidence type="ECO:0000313" key="2">
    <source>
        <dbReference type="Proteomes" id="UP000092508"/>
    </source>
</evidence>
<evidence type="ECO:0000313" key="1">
    <source>
        <dbReference type="EMBL" id="OBX73092.1"/>
    </source>
</evidence>
<evidence type="ECO:0008006" key="3">
    <source>
        <dbReference type="Google" id="ProtNLM"/>
    </source>
</evidence>
<name>A0A1B8Q8N3_9GAMM</name>
<dbReference type="EMBL" id="LZMZ01000053">
    <property type="protein sequence ID" value="OBX73092.1"/>
    <property type="molecule type" value="Genomic_DNA"/>
</dbReference>
<dbReference type="InterPro" id="IPR011050">
    <property type="entry name" value="Pectin_lyase_fold/virulence"/>
</dbReference>
<dbReference type="AlphaFoldDB" id="A0A1B8Q8N3"/>
<proteinExistence type="predicted"/>
<comment type="caution">
    <text evidence="1">The sequence shown here is derived from an EMBL/GenBank/DDBJ whole genome shotgun (WGS) entry which is preliminary data.</text>
</comment>
<dbReference type="STRING" id="34059.A9308_01210"/>
<gene>
    <name evidence="1" type="ORF">A9308_01210</name>
</gene>